<reference evidence="2 3" key="1">
    <citation type="submission" date="2017-06" db="EMBL/GenBank/DDBJ databases">
        <authorList>
            <person name="Kim H.J."/>
            <person name="Triplett B.A."/>
        </authorList>
    </citation>
    <scope>NUCLEOTIDE SEQUENCE [LARGE SCALE GENOMIC DNA]</scope>
    <source>
        <strain evidence="2 3">CGMCC 4.5593</strain>
    </source>
</reference>
<keyword evidence="1" id="KW-0472">Membrane</keyword>
<evidence type="ECO:0000313" key="3">
    <source>
        <dbReference type="Proteomes" id="UP000198362"/>
    </source>
</evidence>
<evidence type="ECO:0000313" key="2">
    <source>
        <dbReference type="EMBL" id="SNT44829.1"/>
    </source>
</evidence>
<dbReference type="Proteomes" id="UP000198362">
    <property type="component" value="Unassembled WGS sequence"/>
</dbReference>
<accession>A0A239MSK3</accession>
<keyword evidence="3" id="KW-1185">Reference proteome</keyword>
<keyword evidence="1" id="KW-1133">Transmembrane helix</keyword>
<evidence type="ECO:0000256" key="1">
    <source>
        <dbReference type="SAM" id="Phobius"/>
    </source>
</evidence>
<sequence length="75" mass="7801">MAYLAYLHMAALQRLRTVLRGGEGDRGDNPVPTAIIIVGLALMAGIVVAWALTTANTFMDQSGDIQQIDGGGGEG</sequence>
<proteinExistence type="predicted"/>
<keyword evidence="1" id="KW-0812">Transmembrane</keyword>
<gene>
    <name evidence="2" type="ORF">SAMN05421812_106157</name>
</gene>
<feature type="transmembrane region" description="Helical" evidence="1">
    <location>
        <begin position="31"/>
        <end position="52"/>
    </location>
</feature>
<dbReference type="RefSeq" id="WP_089249856.1">
    <property type="nucleotide sequence ID" value="NZ_FZPH01000006.1"/>
</dbReference>
<protein>
    <submittedName>
        <fullName evidence="2">Uncharacterized protein</fullName>
    </submittedName>
</protein>
<dbReference type="AlphaFoldDB" id="A0A239MSK3"/>
<dbReference type="OrthoDB" id="3402596at2"/>
<dbReference type="EMBL" id="FZPH01000006">
    <property type="protein sequence ID" value="SNT44829.1"/>
    <property type="molecule type" value="Genomic_DNA"/>
</dbReference>
<organism evidence="2 3">
    <name type="scientific">Asanoa hainanensis</name>
    <dbReference type="NCBI Taxonomy" id="560556"/>
    <lineage>
        <taxon>Bacteria</taxon>
        <taxon>Bacillati</taxon>
        <taxon>Actinomycetota</taxon>
        <taxon>Actinomycetes</taxon>
        <taxon>Micromonosporales</taxon>
        <taxon>Micromonosporaceae</taxon>
        <taxon>Asanoa</taxon>
    </lineage>
</organism>
<name>A0A239MSK3_9ACTN</name>